<gene>
    <name evidence="8" type="ORF">LMG29739_04815</name>
</gene>
<dbReference type="InterPro" id="IPR008240">
    <property type="entry name" value="Chorismate_mutase_periplasmic"/>
</dbReference>
<dbReference type="InterPro" id="IPR051331">
    <property type="entry name" value="Chorismate_mutase-related"/>
</dbReference>
<proteinExistence type="predicted"/>
<dbReference type="SMART" id="SM00830">
    <property type="entry name" value="CM_2"/>
    <property type="match status" value="1"/>
</dbReference>
<evidence type="ECO:0000256" key="1">
    <source>
        <dbReference type="ARBA" id="ARBA00004817"/>
    </source>
</evidence>
<evidence type="ECO:0000256" key="4">
    <source>
        <dbReference type="ARBA" id="ARBA00023235"/>
    </source>
</evidence>
<evidence type="ECO:0000256" key="5">
    <source>
        <dbReference type="PIRNR" id="PIRNR026640"/>
    </source>
</evidence>
<dbReference type="UniPathway" id="UPA00120">
    <property type="reaction ID" value="UER00203"/>
</dbReference>
<dbReference type="EMBL" id="CADIKF010000046">
    <property type="protein sequence ID" value="CAB3766403.1"/>
    <property type="molecule type" value="Genomic_DNA"/>
</dbReference>
<protein>
    <recommendedName>
        <fullName evidence="2 5">Chorismate mutase</fullName>
        <ecNumber evidence="2 5">5.4.99.5</ecNumber>
    </recommendedName>
</protein>
<keyword evidence="9" id="KW-1185">Reference proteome</keyword>
<dbReference type="RefSeq" id="WP_175113917.1">
    <property type="nucleotide sequence ID" value="NZ_CADIKF010000046.1"/>
</dbReference>
<feature type="chain" id="PRO_5026790358" description="Chorismate mutase" evidence="6">
    <location>
        <begin position="35"/>
        <end position="204"/>
    </location>
</feature>
<dbReference type="Gene3D" id="1.20.59.10">
    <property type="entry name" value="Chorismate mutase"/>
    <property type="match status" value="1"/>
</dbReference>
<sequence length="204" mass="22046">MASSLRVAALRPLALAIALATAFAFTFAPTPSHADTDDTALTNLISLVSQRLALAEPVARWKWVNHRPVGDAHREAALLADIAKRAPAVGVDPEFARAFFQDQIDASKDIQNALFEQWRKLRPPDGPVPDLDTRTRAQLDRLTQSMISALARVQTLRATPDCPTQVARGVANWKSLTRYDATQTEALTRALGHVCESGGVGATG</sequence>
<organism evidence="8 9">
    <name type="scientific">Paraburkholderia solisilvae</name>
    <dbReference type="NCBI Taxonomy" id="624376"/>
    <lineage>
        <taxon>Bacteria</taxon>
        <taxon>Pseudomonadati</taxon>
        <taxon>Pseudomonadota</taxon>
        <taxon>Betaproteobacteria</taxon>
        <taxon>Burkholderiales</taxon>
        <taxon>Burkholderiaceae</taxon>
        <taxon>Paraburkholderia</taxon>
    </lineage>
</organism>
<evidence type="ECO:0000256" key="2">
    <source>
        <dbReference type="ARBA" id="ARBA00012404"/>
    </source>
</evidence>
<dbReference type="NCBIfam" id="NF006741">
    <property type="entry name" value="PRK09269.1"/>
    <property type="match status" value="1"/>
</dbReference>
<dbReference type="PROSITE" id="PS51168">
    <property type="entry name" value="CHORISMATE_MUT_2"/>
    <property type="match status" value="1"/>
</dbReference>
<dbReference type="GO" id="GO:0046417">
    <property type="term" value="P:chorismate metabolic process"/>
    <property type="evidence" value="ECO:0007669"/>
    <property type="project" value="InterPro"/>
</dbReference>
<dbReference type="InterPro" id="IPR036979">
    <property type="entry name" value="CM_dom_sf"/>
</dbReference>
<dbReference type="Pfam" id="PF01817">
    <property type="entry name" value="CM_2"/>
    <property type="match status" value="1"/>
</dbReference>
<feature type="signal peptide" evidence="6">
    <location>
        <begin position="1"/>
        <end position="34"/>
    </location>
</feature>
<keyword evidence="4 5" id="KW-0413">Isomerase</keyword>
<dbReference type="AlphaFoldDB" id="A0A6J5EJJ7"/>
<keyword evidence="3 6" id="KW-0732">Signal</keyword>
<evidence type="ECO:0000259" key="7">
    <source>
        <dbReference type="PROSITE" id="PS51168"/>
    </source>
</evidence>
<dbReference type="NCBIfam" id="TIGR01806">
    <property type="entry name" value="CM_mono2"/>
    <property type="match status" value="1"/>
</dbReference>
<evidence type="ECO:0000313" key="8">
    <source>
        <dbReference type="EMBL" id="CAB3766403.1"/>
    </source>
</evidence>
<dbReference type="PANTHER" id="PTHR38041:SF2">
    <property type="entry name" value="SECRETED CHORISMATE MUTASE"/>
    <property type="match status" value="1"/>
</dbReference>
<evidence type="ECO:0000256" key="3">
    <source>
        <dbReference type="ARBA" id="ARBA00022729"/>
    </source>
</evidence>
<evidence type="ECO:0000313" key="9">
    <source>
        <dbReference type="Proteomes" id="UP000494329"/>
    </source>
</evidence>
<reference evidence="8 9" key="1">
    <citation type="submission" date="2020-04" db="EMBL/GenBank/DDBJ databases">
        <authorList>
            <person name="De Canck E."/>
        </authorList>
    </citation>
    <scope>NUCLEOTIDE SEQUENCE [LARGE SCALE GENOMIC DNA]</scope>
    <source>
        <strain evidence="8 9">LMG 29739</strain>
    </source>
</reference>
<dbReference type="GO" id="GO:0009697">
    <property type="term" value="P:salicylic acid biosynthetic process"/>
    <property type="evidence" value="ECO:0007669"/>
    <property type="project" value="TreeGrafter"/>
</dbReference>
<dbReference type="PANTHER" id="PTHR38041">
    <property type="entry name" value="CHORISMATE MUTASE"/>
    <property type="match status" value="1"/>
</dbReference>
<comment type="function">
    <text evidence="5">Catalyzes the Claisen rearrangement of chorismate to prephenate.</text>
</comment>
<comment type="pathway">
    <text evidence="1 5">Metabolic intermediate biosynthesis; prephenate biosynthesis; prephenate from chorismate: step 1/1.</text>
</comment>
<comment type="catalytic activity">
    <reaction evidence="5">
        <text>chorismate = prephenate</text>
        <dbReference type="Rhea" id="RHEA:13897"/>
        <dbReference type="ChEBI" id="CHEBI:29748"/>
        <dbReference type="ChEBI" id="CHEBI:29934"/>
        <dbReference type="EC" id="5.4.99.5"/>
    </reaction>
</comment>
<evidence type="ECO:0000256" key="6">
    <source>
        <dbReference type="SAM" id="SignalP"/>
    </source>
</evidence>
<feature type="domain" description="Chorismate mutase" evidence="7">
    <location>
        <begin position="21"/>
        <end position="115"/>
    </location>
</feature>
<dbReference type="SUPFAM" id="SSF48600">
    <property type="entry name" value="Chorismate mutase II"/>
    <property type="match status" value="1"/>
</dbReference>
<dbReference type="EC" id="5.4.99.5" evidence="2 5"/>
<dbReference type="GO" id="GO:0004106">
    <property type="term" value="F:chorismate mutase activity"/>
    <property type="evidence" value="ECO:0007669"/>
    <property type="project" value="UniProtKB-EC"/>
</dbReference>
<dbReference type="Proteomes" id="UP000494329">
    <property type="component" value="Unassembled WGS sequence"/>
</dbReference>
<accession>A0A6J5EJJ7</accession>
<dbReference type="InterPro" id="IPR002701">
    <property type="entry name" value="CM_II_prokaryot"/>
</dbReference>
<name>A0A6J5EJJ7_9BURK</name>
<dbReference type="PIRSF" id="PIRSF026640">
    <property type="entry name" value="Peripl_chor_mut"/>
    <property type="match status" value="1"/>
</dbReference>
<dbReference type="InterPro" id="IPR036263">
    <property type="entry name" value="Chorismate_II_sf"/>
</dbReference>